<evidence type="ECO:0000313" key="2">
    <source>
        <dbReference type="Ensembl" id="ENSAMXP00005050717.1"/>
    </source>
</evidence>
<evidence type="ECO:0000313" key="3">
    <source>
        <dbReference type="Proteomes" id="UP000694621"/>
    </source>
</evidence>
<evidence type="ECO:0000256" key="1">
    <source>
        <dbReference type="SAM" id="MobiDB-lite"/>
    </source>
</evidence>
<protein>
    <submittedName>
        <fullName evidence="2">Uncharacterized protein</fullName>
    </submittedName>
</protein>
<dbReference type="GO" id="GO:0031267">
    <property type="term" value="F:small GTPase binding"/>
    <property type="evidence" value="ECO:0007669"/>
    <property type="project" value="TreeGrafter"/>
</dbReference>
<accession>A0A8B9LDD1</accession>
<dbReference type="Ensembl" id="ENSAMXT00005054959.1">
    <property type="protein sequence ID" value="ENSAMXP00005050717.1"/>
    <property type="gene ID" value="ENSAMXG00005022981.1"/>
</dbReference>
<dbReference type="GO" id="GO:0005085">
    <property type="term" value="F:guanyl-nucleotide exchange factor activity"/>
    <property type="evidence" value="ECO:0007669"/>
    <property type="project" value="InterPro"/>
</dbReference>
<feature type="compositionally biased region" description="Polar residues" evidence="1">
    <location>
        <begin position="158"/>
        <end position="172"/>
    </location>
</feature>
<dbReference type="InterPro" id="IPR045046">
    <property type="entry name" value="Vps9-like"/>
</dbReference>
<dbReference type="AlphaFoldDB" id="A0A8B9LDD1"/>
<sequence>MDEVEKYMMLHLYEQAFCPESADDEVKDLDIQKRIRALHWVTVQMLGAPLNEEIPAVSDSVIKAITALTESVFQLLITISITTECMIGSPVSIVSFKLKGLCYILHSYCIINSTMKCSRKTSSNFVCLFQCCAVAFIEKLDAQSLSLSPEDFERYMSGQASPTRSQEPSSSQRSHRVELASGGSAPVAKTYHQLDLLTDLETRQERVIEGAHRMENDLIEWKDGMERSVQDVLEGLQLETKPTATSAIDSDNVDSEGLPPPLQPQVFAG</sequence>
<dbReference type="Gene3D" id="1.20.1050.80">
    <property type="entry name" value="VPS9 domain"/>
    <property type="match status" value="1"/>
</dbReference>
<reference evidence="2" key="1">
    <citation type="submission" date="2025-08" db="UniProtKB">
        <authorList>
            <consortium name="Ensembl"/>
        </authorList>
    </citation>
    <scope>IDENTIFICATION</scope>
</reference>
<dbReference type="GO" id="GO:0016192">
    <property type="term" value="P:vesicle-mediated transport"/>
    <property type="evidence" value="ECO:0007669"/>
    <property type="project" value="InterPro"/>
</dbReference>
<dbReference type="SUPFAM" id="SSF109993">
    <property type="entry name" value="VPS9 domain"/>
    <property type="match status" value="1"/>
</dbReference>
<dbReference type="InterPro" id="IPR037191">
    <property type="entry name" value="VPS9_dom_sf"/>
</dbReference>
<feature type="region of interest" description="Disordered" evidence="1">
    <location>
        <begin position="156"/>
        <end position="183"/>
    </location>
</feature>
<feature type="compositionally biased region" description="Polar residues" evidence="1">
    <location>
        <begin position="240"/>
        <end position="249"/>
    </location>
</feature>
<dbReference type="Proteomes" id="UP000694621">
    <property type="component" value="Unplaced"/>
</dbReference>
<dbReference type="PANTHER" id="PTHR23101:SF126">
    <property type="entry name" value="RAB5 GDP_GTP EXCHANGE FACTOR"/>
    <property type="match status" value="1"/>
</dbReference>
<organism evidence="2 3">
    <name type="scientific">Astyanax mexicanus</name>
    <name type="common">Blind cave fish</name>
    <name type="synonym">Astyanax fasciatus mexicanus</name>
    <dbReference type="NCBI Taxonomy" id="7994"/>
    <lineage>
        <taxon>Eukaryota</taxon>
        <taxon>Metazoa</taxon>
        <taxon>Chordata</taxon>
        <taxon>Craniata</taxon>
        <taxon>Vertebrata</taxon>
        <taxon>Euteleostomi</taxon>
        <taxon>Actinopterygii</taxon>
        <taxon>Neopterygii</taxon>
        <taxon>Teleostei</taxon>
        <taxon>Ostariophysi</taxon>
        <taxon>Characiformes</taxon>
        <taxon>Characoidei</taxon>
        <taxon>Acestrorhamphidae</taxon>
        <taxon>Acestrorhamphinae</taxon>
        <taxon>Astyanax</taxon>
    </lineage>
</organism>
<feature type="region of interest" description="Disordered" evidence="1">
    <location>
        <begin position="240"/>
        <end position="269"/>
    </location>
</feature>
<dbReference type="GO" id="GO:0005829">
    <property type="term" value="C:cytosol"/>
    <property type="evidence" value="ECO:0007669"/>
    <property type="project" value="TreeGrafter"/>
</dbReference>
<proteinExistence type="predicted"/>
<name>A0A8B9LDD1_ASTMX</name>
<dbReference type="PANTHER" id="PTHR23101">
    <property type="entry name" value="RAB GDP/GTP EXCHANGE FACTOR"/>
    <property type="match status" value="1"/>
</dbReference>
<dbReference type="GO" id="GO:0030139">
    <property type="term" value="C:endocytic vesicle"/>
    <property type="evidence" value="ECO:0007669"/>
    <property type="project" value="TreeGrafter"/>
</dbReference>